<keyword evidence="3 6" id="KW-1133">Transmembrane helix</keyword>
<dbReference type="Gene3D" id="3.30.750.24">
    <property type="entry name" value="STAS domain"/>
    <property type="match status" value="1"/>
</dbReference>
<dbReference type="STRING" id="461836.A0A0L0DPK8"/>
<dbReference type="InterPro" id="IPR002645">
    <property type="entry name" value="STAS_dom"/>
</dbReference>
<dbReference type="OMA" id="DEHTHEW"/>
<keyword evidence="9" id="KW-1185">Reference proteome</keyword>
<feature type="transmembrane region" description="Helical" evidence="6">
    <location>
        <begin position="20"/>
        <end position="48"/>
    </location>
</feature>
<evidence type="ECO:0000313" key="9">
    <source>
        <dbReference type="Proteomes" id="UP000054408"/>
    </source>
</evidence>
<dbReference type="GO" id="GO:0016020">
    <property type="term" value="C:membrane"/>
    <property type="evidence" value="ECO:0007669"/>
    <property type="project" value="UniProtKB-SubCell"/>
</dbReference>
<dbReference type="GeneID" id="25567456"/>
<dbReference type="InterPro" id="IPR036513">
    <property type="entry name" value="STAS_dom_sf"/>
</dbReference>
<dbReference type="PROSITE" id="PS50801">
    <property type="entry name" value="STAS"/>
    <property type="match status" value="1"/>
</dbReference>
<evidence type="ECO:0000256" key="6">
    <source>
        <dbReference type="SAM" id="Phobius"/>
    </source>
</evidence>
<feature type="transmembrane region" description="Helical" evidence="6">
    <location>
        <begin position="98"/>
        <end position="117"/>
    </location>
</feature>
<dbReference type="InterPro" id="IPR052706">
    <property type="entry name" value="Membrane-Transporter-like"/>
</dbReference>
<evidence type="ECO:0000313" key="8">
    <source>
        <dbReference type="EMBL" id="KNC53363.1"/>
    </source>
</evidence>
<feature type="compositionally biased region" description="Low complexity" evidence="5">
    <location>
        <begin position="669"/>
        <end position="695"/>
    </location>
</feature>
<feature type="transmembrane region" description="Helical" evidence="6">
    <location>
        <begin position="162"/>
        <end position="179"/>
    </location>
</feature>
<feature type="transmembrane region" description="Helical" evidence="6">
    <location>
        <begin position="186"/>
        <end position="203"/>
    </location>
</feature>
<evidence type="ECO:0000256" key="4">
    <source>
        <dbReference type="ARBA" id="ARBA00023136"/>
    </source>
</evidence>
<feature type="transmembrane region" description="Helical" evidence="6">
    <location>
        <begin position="311"/>
        <end position="327"/>
    </location>
</feature>
<feature type="region of interest" description="Disordered" evidence="5">
    <location>
        <begin position="707"/>
        <end position="764"/>
    </location>
</feature>
<evidence type="ECO:0000256" key="1">
    <source>
        <dbReference type="ARBA" id="ARBA00004141"/>
    </source>
</evidence>
<name>A0A0L0DPK8_THETB</name>
<dbReference type="EMBL" id="GL349481">
    <property type="protein sequence ID" value="KNC53363.1"/>
    <property type="molecule type" value="Genomic_DNA"/>
</dbReference>
<feature type="transmembrane region" description="Helical" evidence="6">
    <location>
        <begin position="334"/>
        <end position="351"/>
    </location>
</feature>
<dbReference type="eggNOG" id="KOG0236">
    <property type="taxonomic scope" value="Eukaryota"/>
</dbReference>
<sequence length="764" mass="82628">MAVVDKVEAFLRREHWITTWAAFWLDLFNGLAVSMAMLPESIAFSIIAGVNPLIGIRTSFIIGLITSVFGGQPGMISGTTGALAVIQALIVESDGEQYLYAATILLGPILIVVALLRVSAFMQLVSFPVFVGFVNGLAVVIGLSQLPNFEDDDGSYVSGSKLALTLMHCAIAFAIVMLFPFVTKRFPATLVAILSALFIEHVFELGTRQVGDITPVSGDLPSFGLPDVEYTWDTFVLILPHSLRYAAVIFVEGIMTANIVGMIVKRRSNDMRELTAQGVANIVAGFLGSMGGDPLVGQSLINVLGGSSGRLSGFVSSLLLLASMLFAHPVVERIPLGGLAGIMFGVVVHTWHLRTADLFVNRRVPTTDLVIIAVVTLVTIFVDVAIGIFCGVVLSALIYAWHSTRELKASVQVSKSSLTGGPVAHISILGPMFFGSGRALHQRIVDLELEQHTELEHVIIDLTHAAVHDVTALTALNEVAIQFLRTQQFLHVRSIRAAAEKLVSRGHTLMPDIMDDSPAGVGLWRVDIAQRHCVCAVSGHAILPGDLRMGCTAYDADEKINVYLWIHVDDPETRRKLRHARAHPTSLFACCPGTAEDIDSLSYDRSARRRTPTRSRPLRPTIRRATRPPPSASAPPSATLPSTPLLPPWARGLTRSRTPPSLTASSLCPRPSVSASLASSRAPAPTAATRTPSGSALPRALLLSAAAARHRARPSRSWLRTSPRPARPRCPLSPHPRRPATRSPHATRPPRTLLRRHREPTLPW</sequence>
<dbReference type="PANTHER" id="PTHR43310">
    <property type="entry name" value="SULFATE TRANSPORTER YBAR-RELATED"/>
    <property type="match status" value="1"/>
</dbReference>
<dbReference type="AlphaFoldDB" id="A0A0L0DPK8"/>
<feature type="region of interest" description="Disordered" evidence="5">
    <location>
        <begin position="602"/>
        <end position="695"/>
    </location>
</feature>
<evidence type="ECO:0000259" key="7">
    <source>
        <dbReference type="PROSITE" id="PS50801"/>
    </source>
</evidence>
<feature type="transmembrane region" description="Helical" evidence="6">
    <location>
        <begin position="243"/>
        <end position="262"/>
    </location>
</feature>
<feature type="transmembrane region" description="Helical" evidence="6">
    <location>
        <begin position="124"/>
        <end position="142"/>
    </location>
</feature>
<comment type="subcellular location">
    <subcellularLocation>
        <location evidence="1">Membrane</location>
        <topology evidence="1">Multi-pass membrane protein</topology>
    </subcellularLocation>
</comment>
<keyword evidence="4 6" id="KW-0472">Membrane</keyword>
<dbReference type="Pfam" id="PF00916">
    <property type="entry name" value="Sulfate_transp"/>
    <property type="match status" value="1"/>
</dbReference>
<feature type="transmembrane region" description="Helical" evidence="6">
    <location>
        <begin position="60"/>
        <end position="86"/>
    </location>
</feature>
<dbReference type="PANTHER" id="PTHR43310:SF1">
    <property type="entry name" value="SULFATE TRANSPORTER YBAR-RELATED"/>
    <property type="match status" value="1"/>
</dbReference>
<proteinExistence type="predicted"/>
<dbReference type="SUPFAM" id="SSF52091">
    <property type="entry name" value="SpoIIaa-like"/>
    <property type="match status" value="1"/>
</dbReference>
<evidence type="ECO:0000256" key="2">
    <source>
        <dbReference type="ARBA" id="ARBA00022692"/>
    </source>
</evidence>
<evidence type="ECO:0000256" key="3">
    <source>
        <dbReference type="ARBA" id="ARBA00022989"/>
    </source>
</evidence>
<organism evidence="8 9">
    <name type="scientific">Thecamonas trahens ATCC 50062</name>
    <dbReference type="NCBI Taxonomy" id="461836"/>
    <lineage>
        <taxon>Eukaryota</taxon>
        <taxon>Apusozoa</taxon>
        <taxon>Apusomonadida</taxon>
        <taxon>Apusomonadidae</taxon>
        <taxon>Thecamonas</taxon>
    </lineage>
</organism>
<gene>
    <name evidence="8" type="ORF">AMSG_08863</name>
</gene>
<feature type="non-terminal residue" evidence="8">
    <location>
        <position position="1"/>
    </location>
</feature>
<accession>A0A0L0DPK8</accession>
<feature type="transmembrane region" description="Helical" evidence="6">
    <location>
        <begin position="371"/>
        <end position="401"/>
    </location>
</feature>
<protein>
    <submittedName>
        <fullName evidence="8">Sulfate transporter</fullName>
    </submittedName>
</protein>
<feature type="compositionally biased region" description="Polar residues" evidence="5">
    <location>
        <begin position="655"/>
        <end position="666"/>
    </location>
</feature>
<dbReference type="RefSeq" id="XP_013754409.1">
    <property type="nucleotide sequence ID" value="XM_013898955.1"/>
</dbReference>
<dbReference type="OrthoDB" id="6379672at2759"/>
<dbReference type="Proteomes" id="UP000054408">
    <property type="component" value="Unassembled WGS sequence"/>
</dbReference>
<reference evidence="8 9" key="1">
    <citation type="submission" date="2010-05" db="EMBL/GenBank/DDBJ databases">
        <title>The Genome Sequence of Thecamonas trahens ATCC 50062.</title>
        <authorList>
            <consortium name="The Broad Institute Genome Sequencing Platform"/>
            <person name="Russ C."/>
            <person name="Cuomo C."/>
            <person name="Shea T."/>
            <person name="Young S.K."/>
            <person name="Zeng Q."/>
            <person name="Koehrsen M."/>
            <person name="Haas B."/>
            <person name="Borodovsky M."/>
            <person name="Guigo R."/>
            <person name="Alvarado L."/>
            <person name="Berlin A."/>
            <person name="Bochicchio J."/>
            <person name="Borenstein D."/>
            <person name="Chapman S."/>
            <person name="Chen Z."/>
            <person name="Freedman E."/>
            <person name="Gellesch M."/>
            <person name="Goldberg J."/>
            <person name="Griggs A."/>
            <person name="Gujja S."/>
            <person name="Heilman E."/>
            <person name="Heiman D."/>
            <person name="Hepburn T."/>
            <person name="Howarth C."/>
            <person name="Jen D."/>
            <person name="Larson L."/>
            <person name="Mehta T."/>
            <person name="Park D."/>
            <person name="Pearson M."/>
            <person name="Roberts A."/>
            <person name="Saif S."/>
            <person name="Shenoy N."/>
            <person name="Sisk P."/>
            <person name="Stolte C."/>
            <person name="Sykes S."/>
            <person name="Thomson T."/>
            <person name="Walk T."/>
            <person name="White J."/>
            <person name="Yandava C."/>
            <person name="Burger G."/>
            <person name="Gray M.W."/>
            <person name="Holland P.W.H."/>
            <person name="King N."/>
            <person name="Lang F.B.F."/>
            <person name="Roger A.J."/>
            <person name="Ruiz-Trillo I."/>
            <person name="Lander E."/>
            <person name="Nusbaum C."/>
        </authorList>
    </citation>
    <scope>NUCLEOTIDE SEQUENCE [LARGE SCALE GENOMIC DNA]</scope>
    <source>
        <strain evidence="8 9">ATCC 50062</strain>
    </source>
</reference>
<keyword evidence="2 6" id="KW-0812">Transmembrane</keyword>
<dbReference type="InterPro" id="IPR011547">
    <property type="entry name" value="SLC26A/SulP_dom"/>
</dbReference>
<feature type="compositionally biased region" description="Low complexity" evidence="5">
    <location>
        <begin position="634"/>
        <end position="643"/>
    </location>
</feature>
<feature type="domain" description="STAS" evidence="7">
    <location>
        <begin position="426"/>
        <end position="479"/>
    </location>
</feature>
<evidence type="ECO:0000256" key="5">
    <source>
        <dbReference type="SAM" id="MobiDB-lite"/>
    </source>
</evidence>
<dbReference type="Pfam" id="PF01740">
    <property type="entry name" value="STAS"/>
    <property type="match status" value="1"/>
</dbReference>
<feature type="compositionally biased region" description="Basic residues" evidence="5">
    <location>
        <begin position="607"/>
        <end position="626"/>
    </location>
</feature>